<dbReference type="AlphaFoldDB" id="A0A0F8W2V5"/>
<evidence type="ECO:0000256" key="1">
    <source>
        <dbReference type="SAM" id="Phobius"/>
    </source>
</evidence>
<evidence type="ECO:0000313" key="2">
    <source>
        <dbReference type="EMBL" id="KKK51062.1"/>
    </source>
</evidence>
<name>A0A0F8W2V5_9ZZZZ</name>
<feature type="transmembrane region" description="Helical" evidence="1">
    <location>
        <begin position="20"/>
        <end position="40"/>
    </location>
</feature>
<keyword evidence="1" id="KW-0472">Membrane</keyword>
<reference evidence="2" key="1">
    <citation type="journal article" date="2015" name="Nature">
        <title>Complex archaea that bridge the gap between prokaryotes and eukaryotes.</title>
        <authorList>
            <person name="Spang A."/>
            <person name="Saw J.H."/>
            <person name="Jorgensen S.L."/>
            <person name="Zaremba-Niedzwiedzka K."/>
            <person name="Martijn J."/>
            <person name="Lind A.E."/>
            <person name="van Eijk R."/>
            <person name="Schleper C."/>
            <person name="Guy L."/>
            <person name="Ettema T.J."/>
        </authorList>
    </citation>
    <scope>NUCLEOTIDE SEQUENCE</scope>
</reference>
<feature type="non-terminal residue" evidence="2">
    <location>
        <position position="1"/>
    </location>
</feature>
<protein>
    <submittedName>
        <fullName evidence="2">Uncharacterized protein</fullName>
    </submittedName>
</protein>
<gene>
    <name evidence="2" type="ORF">LCGC14_3118710</name>
</gene>
<keyword evidence="1" id="KW-1133">Transmembrane helix</keyword>
<accession>A0A0F8W2V5</accession>
<sequence>DIFILDTSDVDETGGREVELGAAIILGKVIFLVGPIRNLFHMHPSVRSFRTWNDIISHIKSNYFLGR</sequence>
<organism evidence="2">
    <name type="scientific">marine sediment metagenome</name>
    <dbReference type="NCBI Taxonomy" id="412755"/>
    <lineage>
        <taxon>unclassified sequences</taxon>
        <taxon>metagenomes</taxon>
        <taxon>ecological metagenomes</taxon>
    </lineage>
</organism>
<dbReference type="EMBL" id="LAZR01067699">
    <property type="protein sequence ID" value="KKK51062.1"/>
    <property type="molecule type" value="Genomic_DNA"/>
</dbReference>
<keyword evidence="1" id="KW-0812">Transmembrane</keyword>
<comment type="caution">
    <text evidence="2">The sequence shown here is derived from an EMBL/GenBank/DDBJ whole genome shotgun (WGS) entry which is preliminary data.</text>
</comment>
<proteinExistence type="predicted"/>